<evidence type="ECO:0000256" key="2">
    <source>
        <dbReference type="ARBA" id="ARBA00022692"/>
    </source>
</evidence>
<keyword evidence="5" id="KW-0998">Cell outer membrane</keyword>
<evidence type="ECO:0000256" key="3">
    <source>
        <dbReference type="ARBA" id="ARBA00022729"/>
    </source>
</evidence>
<evidence type="ECO:0000313" key="7">
    <source>
        <dbReference type="EMBL" id="HDR51153.1"/>
    </source>
</evidence>
<dbReference type="Gene3D" id="2.40.160.50">
    <property type="entry name" value="membrane protein fhac: a member of the omp85/tpsb transporter family"/>
    <property type="match status" value="1"/>
</dbReference>
<sequence length="202" mass="23069">GSSQFYQMFNTRFAQYVKSDVEFRRGVILDRYNSVVGRAFFGIGLPYGNFDVLPFEKKYFTGGANGIRAWQVRSLGPGTYKSPVDAYPNQSSDIKLEANIEYRFKLISFLEGALFVDAGNIWAINNKDNRPGAQFKFNTFYRQIALGTGTGFRFDFNYFIFRLDVGVKLRDPSQTTGNGWILGHRKYTGDDFNFSFAIGYPF</sequence>
<keyword evidence="3" id="KW-0732">Signal</keyword>
<name>A0A831LPI6_9BACT</name>
<evidence type="ECO:0000259" key="6">
    <source>
        <dbReference type="Pfam" id="PF01103"/>
    </source>
</evidence>
<dbReference type="AlphaFoldDB" id="A0A831LPI6"/>
<evidence type="ECO:0000256" key="4">
    <source>
        <dbReference type="ARBA" id="ARBA00023136"/>
    </source>
</evidence>
<accession>A0A831LPI6</accession>
<reference evidence="7" key="1">
    <citation type="journal article" date="2020" name="mSystems">
        <title>Genome- and Community-Level Interaction Insights into Carbon Utilization and Element Cycling Functions of Hydrothermarchaeota in Hydrothermal Sediment.</title>
        <authorList>
            <person name="Zhou Z."/>
            <person name="Liu Y."/>
            <person name="Xu W."/>
            <person name="Pan J."/>
            <person name="Luo Z.H."/>
            <person name="Li M."/>
        </authorList>
    </citation>
    <scope>NUCLEOTIDE SEQUENCE [LARGE SCALE GENOMIC DNA]</scope>
    <source>
        <strain evidence="7">SpSt-1217</strain>
    </source>
</reference>
<proteinExistence type="predicted"/>
<dbReference type="Proteomes" id="UP000886047">
    <property type="component" value="Unassembled WGS sequence"/>
</dbReference>
<evidence type="ECO:0000256" key="1">
    <source>
        <dbReference type="ARBA" id="ARBA00004370"/>
    </source>
</evidence>
<dbReference type="InterPro" id="IPR039910">
    <property type="entry name" value="D15-like"/>
</dbReference>
<keyword evidence="4" id="KW-0472">Membrane</keyword>
<dbReference type="Pfam" id="PF01103">
    <property type="entry name" value="Omp85"/>
    <property type="match status" value="1"/>
</dbReference>
<dbReference type="InterPro" id="IPR000184">
    <property type="entry name" value="Bac_surfAg_D15"/>
</dbReference>
<dbReference type="EMBL" id="DSDK01000331">
    <property type="protein sequence ID" value="HDR51153.1"/>
    <property type="molecule type" value="Genomic_DNA"/>
</dbReference>
<protein>
    <submittedName>
        <fullName evidence="7">Outer membrane protein assembly factor</fullName>
    </submittedName>
</protein>
<gene>
    <name evidence="7" type="ORF">ENN90_05955</name>
</gene>
<dbReference type="PANTHER" id="PTHR12815">
    <property type="entry name" value="SORTING AND ASSEMBLY MACHINERY SAMM50 PROTEIN FAMILY MEMBER"/>
    <property type="match status" value="1"/>
</dbReference>
<comment type="subcellular location">
    <subcellularLocation>
        <location evidence="1">Membrane</location>
    </subcellularLocation>
</comment>
<dbReference type="PANTHER" id="PTHR12815:SF47">
    <property type="entry name" value="TRANSLOCATION AND ASSEMBLY MODULE SUBUNIT TAMA"/>
    <property type="match status" value="1"/>
</dbReference>
<feature type="non-terminal residue" evidence="7">
    <location>
        <position position="1"/>
    </location>
</feature>
<keyword evidence="2" id="KW-0812">Transmembrane</keyword>
<comment type="caution">
    <text evidence="7">The sequence shown here is derived from an EMBL/GenBank/DDBJ whole genome shotgun (WGS) entry which is preliminary data.</text>
</comment>
<feature type="domain" description="Bacterial surface antigen (D15)" evidence="6">
    <location>
        <begin position="15"/>
        <end position="202"/>
    </location>
</feature>
<organism evidence="7">
    <name type="scientific">Mariniphaga anaerophila</name>
    <dbReference type="NCBI Taxonomy" id="1484053"/>
    <lineage>
        <taxon>Bacteria</taxon>
        <taxon>Pseudomonadati</taxon>
        <taxon>Bacteroidota</taxon>
        <taxon>Bacteroidia</taxon>
        <taxon>Marinilabiliales</taxon>
        <taxon>Prolixibacteraceae</taxon>
        <taxon>Mariniphaga</taxon>
    </lineage>
</organism>
<dbReference type="GO" id="GO:0019867">
    <property type="term" value="C:outer membrane"/>
    <property type="evidence" value="ECO:0007669"/>
    <property type="project" value="InterPro"/>
</dbReference>
<evidence type="ECO:0000256" key="5">
    <source>
        <dbReference type="ARBA" id="ARBA00023237"/>
    </source>
</evidence>